<evidence type="ECO:0000259" key="11">
    <source>
        <dbReference type="SMART" id="SM00955"/>
    </source>
</evidence>
<dbReference type="GO" id="GO:0004519">
    <property type="term" value="F:endonuclease activity"/>
    <property type="evidence" value="ECO:0007669"/>
    <property type="project" value="TreeGrafter"/>
</dbReference>
<dbReference type="GO" id="GO:0051301">
    <property type="term" value="P:cell division"/>
    <property type="evidence" value="ECO:0007669"/>
    <property type="project" value="UniProtKB-UniRule"/>
</dbReference>
<keyword evidence="10" id="KW-0137">Centromere</keyword>
<dbReference type="InterPro" id="IPR033770">
    <property type="entry name" value="RRP44_S1"/>
</dbReference>
<dbReference type="InterPro" id="IPR018630">
    <property type="entry name" value="Zwilch"/>
</dbReference>
<dbReference type="InterPro" id="IPR022966">
    <property type="entry name" value="RNase_II/R_CS"/>
</dbReference>
<keyword evidence="10" id="KW-0498">Mitosis</keyword>
<dbReference type="Gene3D" id="2.40.50.700">
    <property type="match status" value="1"/>
</dbReference>
<evidence type="ECO:0000256" key="1">
    <source>
        <dbReference type="ARBA" id="ARBA00004123"/>
    </source>
</evidence>
<evidence type="ECO:0000256" key="3">
    <source>
        <dbReference type="ARBA" id="ARBA00022552"/>
    </source>
</evidence>
<sequence length="1632" mass="183594">MAVSRETLENAGEDGFLQHDRYRVRLFTASDVPVVKNISAMSGSEVILVDLPKVICAENAVTKDEEMEVSEDSSEQDSCLEGLEYSGSPVRVSFLTMEKAEAAAGTTDLSYDFNFDITNSDGSAFSANALGYAEAMTLRNKMFKNKSLFDKSLSTLPVWIVANGGDSLRTILVGFCRNQKNIATYSAKFLGFGSNTVAALEKHHQGFLERSATKSVAACSYDIYRRESPREDDDPDRLSAFLSLNAQWSLRNNNEVLTAPVATAPVTIRFCPGWLDRRLVLFDRSKDIKLLIALSEALKCGKIEWPFVGVEEANTILEEVTNLIREEGLAKNVYQSSGRFIDFTEKLWDILKKCTTSHTLVKSLREVFTALERGQLDVALNNENCTSMARLLRSANTENLILPRLEALTPYQILLEIGLERIKNDMCHDFMQSKMLNSITDLTPFFKNTGQPETRVDSYIPIHLSLQFMLECQKILSVTDHRRFEITRAVVSRYCTSQTKTDMRVTPFETKVTLVDVKPEVLKGIPPCVWSVETTCIQGKTSFAQSIAIFARRTHVDFISADNEIPEFEASIVTAAEMDSSNESVLSRRRVVTPKLLIDDYNCTHRKTMTTATQDIYCYGGMTDADYNDVSSLLNDGVNPREGKVARQSLKRKATDYIIINEKLCKKEEAMELNVKQSGVERRSFNSLYQKNKSGKVLKRLHEVYLRNDIGCGHPSCIRCADYFKKDRSLVDLDNSDLSKAFPEKHCILVDVNCLMRYHDLFNHEQFRNVVIIQSVWEELKRANQAAYRTIHQLVFDDEERSVFVFMNEFHHKTAVSASSLDSKAQILDQSLIKTANFLLEHWQDLDVKPVVVTASESSAISDECFGDVLTIKEYVEGMENNADLLDKLSAYDQSFDRNAKIIYPEHLTQEEITAGLLSGRFCKGTFNVSRENYLEANVHIGGGEEGKTWFIQGRLHANRAINGDIVAVELLPESEWTAPEKWIRMREIEEMAGTEKKSTEEKDSVDIEKVVEAADDEVEDVPAEKRRKTEVLSTARVVGIIKRGWRQYCGMLLKSSVKGRKSHLFSPHERLIPRIRVETSQYEKLQGMRIIVAIDRWPRDSRYPLGHYVRSLGDAGDVATETELLLLEHDVPHEPFTEAVLACLPEMPWTPNLKNGRVDLRDLVICSVDPEGCTDIDDALHCQPGPDPDTFEVGVHIADVSNFVRPNTAMDKEAEKRGTTVYLCDRRIDMLPELLSGNLCSLREHVERYAFSVIWKLSSAGEILSTKFHKSLIKSSGALTYQRAQDMIDDGTKSDRITESLRNLMKLSILLKQKRMADGALSLASSEIRYTVDPATKEPLQVVCKKPLATMSMVEEFMLLANCSVAEKISEMYPDCALLRRHPVPSEESYAPLIEVAKARGFTINTESGKAVAESLNNAVDPNNPMVNTLMRMLAVRCMTQAVYFAAGTVSKPQYLHFGLAAPLYTHFTSPIRRFADVMVHRLLACAIEADQPHPSMLSKGSVQNIANNLNYRHKQAQYAGRASVLLNTHLFFRERTEVLDGYVMGVKKNGLQVFVPKYGFDSVIVLPSDGSCKVEGDVIYCSGKAELALFQKVSVQLSLLETELHHRKLDMKLITPHIEGLSITIESTAQ</sequence>
<reference evidence="12" key="1">
    <citation type="submission" date="2023-06" db="EMBL/GenBank/DDBJ databases">
        <title>Genomic analysis of the entomopathogenic nematode Steinernema hermaphroditum.</title>
        <authorList>
            <person name="Schwarz E.M."/>
            <person name="Heppert J.K."/>
            <person name="Baniya A."/>
            <person name="Schwartz H.T."/>
            <person name="Tan C.-H."/>
            <person name="Antoshechkin I."/>
            <person name="Sternberg P.W."/>
            <person name="Goodrich-Blair H."/>
            <person name="Dillman A.R."/>
        </authorList>
    </citation>
    <scope>NUCLEOTIDE SEQUENCE</scope>
    <source>
        <strain evidence="12">PS9179</strain>
        <tissue evidence="12">Whole animal</tissue>
    </source>
</reference>
<dbReference type="SUPFAM" id="SSF50249">
    <property type="entry name" value="Nucleic acid-binding proteins"/>
    <property type="match status" value="3"/>
</dbReference>
<dbReference type="GO" id="GO:0000177">
    <property type="term" value="C:cytoplasmic exosome (RNase complex)"/>
    <property type="evidence" value="ECO:0007669"/>
    <property type="project" value="TreeGrafter"/>
</dbReference>
<evidence type="ECO:0000256" key="4">
    <source>
        <dbReference type="ARBA" id="ARBA00022722"/>
    </source>
</evidence>
<comment type="subcellular location">
    <subcellularLocation>
        <location evidence="10">Chromosome</location>
        <location evidence="10">Centromere</location>
        <location evidence="10">Kinetochore</location>
    </subcellularLocation>
    <subcellularLocation>
        <location evidence="1">Nucleus</location>
    </subcellularLocation>
</comment>
<dbReference type="SMART" id="SM00955">
    <property type="entry name" value="RNB"/>
    <property type="match status" value="1"/>
</dbReference>
<keyword evidence="10" id="KW-0131">Cell cycle</keyword>
<keyword evidence="6" id="KW-0271">Exosome</keyword>
<keyword evidence="3" id="KW-0698">rRNA processing</keyword>
<dbReference type="Gene3D" id="1.20.58.730">
    <property type="match status" value="1"/>
</dbReference>
<dbReference type="Pfam" id="PF17215">
    <property type="entry name" value="Rrp44_S1"/>
    <property type="match status" value="1"/>
</dbReference>
<keyword evidence="10" id="KW-0995">Kinetochore</keyword>
<dbReference type="InterPro" id="IPR012340">
    <property type="entry name" value="NA-bd_OB-fold"/>
</dbReference>
<evidence type="ECO:0000256" key="7">
    <source>
        <dbReference type="ARBA" id="ARBA00022839"/>
    </source>
</evidence>
<comment type="similarity">
    <text evidence="10">Belongs to the ZWILCH family.</text>
</comment>
<protein>
    <recommendedName>
        <fullName evidence="10">Protein zwilch</fullName>
    </recommendedName>
</protein>
<keyword evidence="9" id="KW-0539">Nucleus</keyword>
<name>A0AA39HDY3_9BILA</name>
<dbReference type="InterPro" id="IPR050180">
    <property type="entry name" value="RNR_Ribonuclease"/>
</dbReference>
<keyword evidence="4" id="KW-0540">Nuclease</keyword>
<dbReference type="Pfam" id="PF00773">
    <property type="entry name" value="RNB"/>
    <property type="match status" value="1"/>
</dbReference>
<keyword evidence="10" id="KW-0158">Chromosome</keyword>
<dbReference type="PROSITE" id="PS01175">
    <property type="entry name" value="RIBONUCLEASE_II"/>
    <property type="match status" value="1"/>
</dbReference>
<dbReference type="GO" id="GO:0034501">
    <property type="term" value="P:protein localization to kinetochore"/>
    <property type="evidence" value="ECO:0007669"/>
    <property type="project" value="UniProtKB-UniRule"/>
</dbReference>
<dbReference type="GO" id="GO:0016075">
    <property type="term" value="P:rRNA catabolic process"/>
    <property type="evidence" value="ECO:0007669"/>
    <property type="project" value="TreeGrafter"/>
</dbReference>
<keyword evidence="13" id="KW-1185">Reference proteome</keyword>
<dbReference type="GO" id="GO:1990423">
    <property type="term" value="C:RZZ complex"/>
    <property type="evidence" value="ECO:0007669"/>
    <property type="project" value="UniProtKB-UniRule"/>
</dbReference>
<keyword evidence="10" id="KW-0132">Cell division</keyword>
<dbReference type="Proteomes" id="UP001175271">
    <property type="component" value="Unassembled WGS sequence"/>
</dbReference>
<keyword evidence="5" id="KW-0378">Hydrolase</keyword>
<dbReference type="EMBL" id="JAUCMV010000004">
    <property type="protein sequence ID" value="KAK0404063.1"/>
    <property type="molecule type" value="Genomic_DNA"/>
</dbReference>
<dbReference type="GO" id="GO:0007094">
    <property type="term" value="P:mitotic spindle assembly checkpoint signaling"/>
    <property type="evidence" value="ECO:0007669"/>
    <property type="project" value="UniProtKB-UniRule"/>
</dbReference>
<evidence type="ECO:0000313" key="12">
    <source>
        <dbReference type="EMBL" id="KAK0404063.1"/>
    </source>
</evidence>
<dbReference type="InterPro" id="IPR041505">
    <property type="entry name" value="Dis3_CSD2"/>
</dbReference>
<comment type="caution">
    <text evidence="12">The sequence shown here is derived from an EMBL/GenBank/DDBJ whole genome shotgun (WGS) entry which is preliminary data.</text>
</comment>
<comment type="function">
    <text evidence="10">Essential component of the mitotic checkpoint, which prevents cells from prematurely exiting mitosis. Required for the assembly of the dynein-dynactin and MAD1-MAD2 complexes onto kinetochores. Its function related to the spindle assembly machinery is proposed to depend on its association in the mitotic RZZ complex.</text>
</comment>
<dbReference type="Gene3D" id="1.10.287.1880">
    <property type="match status" value="1"/>
</dbReference>
<dbReference type="PANTHER" id="PTHR23355">
    <property type="entry name" value="RIBONUCLEASE"/>
    <property type="match status" value="1"/>
</dbReference>
<dbReference type="GO" id="GO:0000176">
    <property type="term" value="C:nuclear exosome (RNase complex)"/>
    <property type="evidence" value="ECO:0007669"/>
    <property type="project" value="TreeGrafter"/>
</dbReference>
<evidence type="ECO:0000256" key="8">
    <source>
        <dbReference type="ARBA" id="ARBA00022884"/>
    </source>
</evidence>
<dbReference type="GO" id="GO:0000175">
    <property type="term" value="F:3'-5'-RNA exonuclease activity"/>
    <property type="evidence" value="ECO:0007669"/>
    <property type="project" value="UniProtKB-ARBA"/>
</dbReference>
<evidence type="ECO:0000256" key="9">
    <source>
        <dbReference type="ARBA" id="ARBA00023242"/>
    </source>
</evidence>
<comment type="subunit">
    <text evidence="10">Component of the RZZ complex.</text>
</comment>
<evidence type="ECO:0000313" key="13">
    <source>
        <dbReference type="Proteomes" id="UP001175271"/>
    </source>
</evidence>
<dbReference type="Gene3D" id="3.40.50.1010">
    <property type="entry name" value="5'-nuclease"/>
    <property type="match status" value="1"/>
</dbReference>
<evidence type="ECO:0000256" key="2">
    <source>
        <dbReference type="ARBA" id="ARBA00005785"/>
    </source>
</evidence>
<keyword evidence="8" id="KW-0694">RNA-binding</keyword>
<dbReference type="Pfam" id="PF09817">
    <property type="entry name" value="Zwilch"/>
    <property type="match status" value="1"/>
</dbReference>
<organism evidence="12 13">
    <name type="scientific">Steinernema hermaphroditum</name>
    <dbReference type="NCBI Taxonomy" id="289476"/>
    <lineage>
        <taxon>Eukaryota</taxon>
        <taxon>Metazoa</taxon>
        <taxon>Ecdysozoa</taxon>
        <taxon>Nematoda</taxon>
        <taxon>Chromadorea</taxon>
        <taxon>Rhabditida</taxon>
        <taxon>Tylenchina</taxon>
        <taxon>Panagrolaimomorpha</taxon>
        <taxon>Strongyloidoidea</taxon>
        <taxon>Steinernematidae</taxon>
        <taxon>Steinernema</taxon>
    </lineage>
</organism>
<dbReference type="PANTHER" id="PTHR23355:SF35">
    <property type="entry name" value="EXOSOME COMPLEX EXONUCLEASE RRP44"/>
    <property type="match status" value="1"/>
</dbReference>
<dbReference type="InterPro" id="IPR033771">
    <property type="entry name" value="Rrp44_CSD1"/>
</dbReference>
<dbReference type="GO" id="GO:0003723">
    <property type="term" value="F:RNA binding"/>
    <property type="evidence" value="ECO:0007669"/>
    <property type="project" value="UniProtKB-KW"/>
</dbReference>
<accession>A0AA39HDY3</accession>
<dbReference type="Pfam" id="PF17849">
    <property type="entry name" value="OB_Dis3"/>
    <property type="match status" value="1"/>
</dbReference>
<gene>
    <name evidence="12" type="ORF">QR680_017266</name>
</gene>
<feature type="domain" description="RNB" evidence="11">
    <location>
        <begin position="1158"/>
        <end position="1491"/>
    </location>
</feature>
<proteinExistence type="inferred from homology"/>
<dbReference type="GO" id="GO:0071031">
    <property type="term" value="P:nuclear mRNA surveillance of mRNA 3'-end processing"/>
    <property type="evidence" value="ECO:0007669"/>
    <property type="project" value="TreeGrafter"/>
</dbReference>
<comment type="similarity">
    <text evidence="2">Belongs to the RNR ribonuclease family.</text>
</comment>
<evidence type="ECO:0000256" key="6">
    <source>
        <dbReference type="ARBA" id="ARBA00022835"/>
    </source>
</evidence>
<dbReference type="FunFam" id="2.40.50.700:FF:000001">
    <property type="entry name" value="Exosome complex exonuclease exoribonuclease (Rrp44)"/>
    <property type="match status" value="1"/>
</dbReference>
<dbReference type="Gene3D" id="2.40.50.690">
    <property type="match status" value="1"/>
</dbReference>
<dbReference type="Gene3D" id="2.40.50.140">
    <property type="entry name" value="Nucleic acid-binding proteins"/>
    <property type="match status" value="1"/>
</dbReference>
<dbReference type="GO" id="GO:0006364">
    <property type="term" value="P:rRNA processing"/>
    <property type="evidence" value="ECO:0007669"/>
    <property type="project" value="UniProtKB-KW"/>
</dbReference>
<evidence type="ECO:0000256" key="5">
    <source>
        <dbReference type="ARBA" id="ARBA00022801"/>
    </source>
</evidence>
<dbReference type="CDD" id="cd09862">
    <property type="entry name" value="PIN_Rrp44-like"/>
    <property type="match status" value="1"/>
</dbReference>
<dbReference type="InterPro" id="IPR001900">
    <property type="entry name" value="RNase_II/R"/>
</dbReference>
<evidence type="ECO:0000256" key="10">
    <source>
        <dbReference type="RuleBase" id="RU369076"/>
    </source>
</evidence>
<dbReference type="Pfam" id="PF17216">
    <property type="entry name" value="Rrp44_CSD1"/>
    <property type="match status" value="1"/>
</dbReference>
<keyword evidence="7" id="KW-0269">Exonuclease</keyword>